<organism evidence="2">
    <name type="scientific">marine sediment metagenome</name>
    <dbReference type="NCBI Taxonomy" id="412755"/>
    <lineage>
        <taxon>unclassified sequences</taxon>
        <taxon>metagenomes</taxon>
        <taxon>ecological metagenomes</taxon>
    </lineage>
</organism>
<dbReference type="AlphaFoldDB" id="A0A0F9C6X6"/>
<protein>
    <submittedName>
        <fullName evidence="2">Uncharacterized protein</fullName>
    </submittedName>
</protein>
<gene>
    <name evidence="2" type="ORF">LCGC14_2644980</name>
</gene>
<dbReference type="PROSITE" id="PS51257">
    <property type="entry name" value="PROKAR_LIPOPROTEIN"/>
    <property type="match status" value="1"/>
</dbReference>
<reference evidence="2" key="1">
    <citation type="journal article" date="2015" name="Nature">
        <title>Complex archaea that bridge the gap between prokaryotes and eukaryotes.</title>
        <authorList>
            <person name="Spang A."/>
            <person name="Saw J.H."/>
            <person name="Jorgensen S.L."/>
            <person name="Zaremba-Niedzwiedzka K."/>
            <person name="Martijn J."/>
            <person name="Lind A.E."/>
            <person name="van Eijk R."/>
            <person name="Schleper C."/>
            <person name="Guy L."/>
            <person name="Ettema T.J."/>
        </authorList>
    </citation>
    <scope>NUCLEOTIDE SEQUENCE</scope>
</reference>
<feature type="compositionally biased region" description="Low complexity" evidence="1">
    <location>
        <begin position="293"/>
        <end position="305"/>
    </location>
</feature>
<sequence length="326" mass="34269">MVLVRFAALFVVLFAAACTTTQSTPPALGDFRLGHNVVLAQTPQKGPFSRDATSTELTTALSRAIEQRLDVYDGNGLYHLGVSIGGYVLAQPGVPVVYTPKSVLIFDVTLYDNATQQKLNEQPFRITAFEGLQNTAPVIGSGLARSKEEQLANLAVEGARSIQNWLRRNPEWFTPDPTTPRTPFDRAQRAAPPAVLAPARRAAPTRAPAATAPRRTTPTPSRTPARSSAPIVDPVAEPVPTTVTGVADVPMMAPTTPREPTPSTTPSTGTITSAPLSEPAPAPAPAPAPTPAPAADDATSDSVPTEPVTDSEGNPLLFPLPEPTDP</sequence>
<feature type="compositionally biased region" description="Low complexity" evidence="1">
    <location>
        <begin position="189"/>
        <end position="230"/>
    </location>
</feature>
<feature type="compositionally biased region" description="Low complexity" evidence="1">
    <location>
        <begin position="254"/>
        <end position="277"/>
    </location>
</feature>
<comment type="caution">
    <text evidence="2">The sequence shown here is derived from an EMBL/GenBank/DDBJ whole genome shotgun (WGS) entry which is preliminary data.</text>
</comment>
<evidence type="ECO:0000313" key="2">
    <source>
        <dbReference type="EMBL" id="KKK98214.1"/>
    </source>
</evidence>
<feature type="region of interest" description="Disordered" evidence="1">
    <location>
        <begin position="170"/>
        <end position="326"/>
    </location>
</feature>
<evidence type="ECO:0000256" key="1">
    <source>
        <dbReference type="SAM" id="MobiDB-lite"/>
    </source>
</evidence>
<proteinExistence type="predicted"/>
<name>A0A0F9C6X6_9ZZZZ</name>
<feature type="compositionally biased region" description="Pro residues" evidence="1">
    <location>
        <begin position="278"/>
        <end position="292"/>
    </location>
</feature>
<accession>A0A0F9C6X6</accession>
<feature type="compositionally biased region" description="Low complexity" evidence="1">
    <location>
        <begin position="173"/>
        <end position="182"/>
    </location>
</feature>
<dbReference type="EMBL" id="LAZR01045714">
    <property type="protein sequence ID" value="KKK98214.1"/>
    <property type="molecule type" value="Genomic_DNA"/>
</dbReference>